<protein>
    <submittedName>
        <fullName evidence="1">Uncharacterized protein</fullName>
    </submittedName>
</protein>
<organism evidence="1 2">
    <name type="scientific">Pleuronectes platessa</name>
    <name type="common">European plaice</name>
    <dbReference type="NCBI Taxonomy" id="8262"/>
    <lineage>
        <taxon>Eukaryota</taxon>
        <taxon>Metazoa</taxon>
        <taxon>Chordata</taxon>
        <taxon>Craniata</taxon>
        <taxon>Vertebrata</taxon>
        <taxon>Euteleostomi</taxon>
        <taxon>Actinopterygii</taxon>
        <taxon>Neopterygii</taxon>
        <taxon>Teleostei</taxon>
        <taxon>Neoteleostei</taxon>
        <taxon>Acanthomorphata</taxon>
        <taxon>Carangaria</taxon>
        <taxon>Pleuronectiformes</taxon>
        <taxon>Pleuronectoidei</taxon>
        <taxon>Pleuronectidae</taxon>
        <taxon>Pleuronectes</taxon>
    </lineage>
</organism>
<dbReference type="AlphaFoldDB" id="A0A9N7TXJ6"/>
<sequence>MSDVIGSCSSTQHFSWSVSIGQTHPSFSHQPVSSACCITANLLVAWKHSQFTGAHYFSTGQLHIQANMQIHNQHGAQTSSSSICLNSFTPTDTLKDKSLCVSCLVSSPQSLKWESLFQLPVFTSPPPSSLLPPPSSSLVSSLLPRLLPPPSSPPFSLLPPP</sequence>
<dbReference type="EMBL" id="CADEAL010000482">
    <property type="protein sequence ID" value="CAB1420805.1"/>
    <property type="molecule type" value="Genomic_DNA"/>
</dbReference>
<comment type="caution">
    <text evidence="1">The sequence shown here is derived from an EMBL/GenBank/DDBJ whole genome shotgun (WGS) entry which is preliminary data.</text>
</comment>
<name>A0A9N7TXJ6_PLEPL</name>
<gene>
    <name evidence="1" type="ORF">PLEPLA_LOCUS8682</name>
</gene>
<reference evidence="1" key="1">
    <citation type="submission" date="2020-03" db="EMBL/GenBank/DDBJ databases">
        <authorList>
            <person name="Weist P."/>
        </authorList>
    </citation>
    <scope>NUCLEOTIDE SEQUENCE</scope>
</reference>
<evidence type="ECO:0000313" key="2">
    <source>
        <dbReference type="Proteomes" id="UP001153269"/>
    </source>
</evidence>
<keyword evidence="2" id="KW-1185">Reference proteome</keyword>
<accession>A0A9N7TXJ6</accession>
<dbReference type="Proteomes" id="UP001153269">
    <property type="component" value="Unassembled WGS sequence"/>
</dbReference>
<proteinExistence type="predicted"/>
<evidence type="ECO:0000313" key="1">
    <source>
        <dbReference type="EMBL" id="CAB1420805.1"/>
    </source>
</evidence>